<feature type="compositionally biased region" description="Low complexity" evidence="5">
    <location>
        <begin position="134"/>
        <end position="157"/>
    </location>
</feature>
<keyword evidence="4" id="KW-0862">Zinc</keyword>
<keyword evidence="8" id="KW-1185">Reference proteome</keyword>
<dbReference type="AlphaFoldDB" id="A0A6G1HY76"/>
<dbReference type="PROSITE" id="PS50157">
    <property type="entry name" value="ZINC_FINGER_C2H2_2"/>
    <property type="match status" value="1"/>
</dbReference>
<accession>A0A6G1HY76</accession>
<keyword evidence="3" id="KW-0539">Nucleus</keyword>
<dbReference type="InterPro" id="IPR013087">
    <property type="entry name" value="Znf_C2H2_type"/>
</dbReference>
<feature type="region of interest" description="Disordered" evidence="5">
    <location>
        <begin position="133"/>
        <end position="180"/>
    </location>
</feature>
<evidence type="ECO:0000256" key="2">
    <source>
        <dbReference type="ARBA" id="ARBA00023155"/>
    </source>
</evidence>
<keyword evidence="2" id="KW-0371">Homeobox</keyword>
<evidence type="ECO:0000256" key="1">
    <source>
        <dbReference type="ARBA" id="ARBA00023125"/>
    </source>
</evidence>
<dbReference type="InterPro" id="IPR009057">
    <property type="entry name" value="Homeodomain-like_sf"/>
</dbReference>
<dbReference type="Proteomes" id="UP000799640">
    <property type="component" value="Unassembled WGS sequence"/>
</dbReference>
<proteinExistence type="predicted"/>
<evidence type="ECO:0000256" key="3">
    <source>
        <dbReference type="ARBA" id="ARBA00023242"/>
    </source>
</evidence>
<evidence type="ECO:0000313" key="7">
    <source>
        <dbReference type="EMBL" id="KAF2400769.1"/>
    </source>
</evidence>
<evidence type="ECO:0000259" key="6">
    <source>
        <dbReference type="PROSITE" id="PS50157"/>
    </source>
</evidence>
<organism evidence="7 8">
    <name type="scientific">Trichodelitschia bisporula</name>
    <dbReference type="NCBI Taxonomy" id="703511"/>
    <lineage>
        <taxon>Eukaryota</taxon>
        <taxon>Fungi</taxon>
        <taxon>Dikarya</taxon>
        <taxon>Ascomycota</taxon>
        <taxon>Pezizomycotina</taxon>
        <taxon>Dothideomycetes</taxon>
        <taxon>Dothideomycetes incertae sedis</taxon>
        <taxon>Phaeotrichales</taxon>
        <taxon>Phaeotrichaceae</taxon>
        <taxon>Trichodelitschia</taxon>
    </lineage>
</organism>
<dbReference type="GO" id="GO:0006355">
    <property type="term" value="P:regulation of DNA-templated transcription"/>
    <property type="evidence" value="ECO:0007669"/>
    <property type="project" value="InterPro"/>
</dbReference>
<name>A0A6G1HY76_9PEZI</name>
<dbReference type="Gene3D" id="1.10.10.60">
    <property type="entry name" value="Homeodomain-like"/>
    <property type="match status" value="1"/>
</dbReference>
<dbReference type="OrthoDB" id="5399138at2759"/>
<keyword evidence="1" id="KW-0238">DNA-binding</keyword>
<evidence type="ECO:0000313" key="8">
    <source>
        <dbReference type="Proteomes" id="UP000799640"/>
    </source>
</evidence>
<dbReference type="InterPro" id="IPR001356">
    <property type="entry name" value="HD"/>
</dbReference>
<keyword evidence="4" id="KW-0863">Zinc-finger</keyword>
<protein>
    <recommendedName>
        <fullName evidence="6">C2H2-type domain-containing protein</fullName>
    </recommendedName>
</protein>
<feature type="domain" description="C2H2-type" evidence="6">
    <location>
        <begin position="186"/>
        <end position="214"/>
    </location>
</feature>
<dbReference type="Pfam" id="PF05920">
    <property type="entry name" value="Homeobox_KN"/>
    <property type="match status" value="1"/>
</dbReference>
<sequence>MFDLYGEDEELQDATPTAPTVPMDSEFEALEALTLPMNLDSEAPNGFCDFPPGITTPTLPPDYSTTDSRTASKNFRIPAGPKSMLNCWLDMNSDNPYLKAEDADALAHLTGLTTQQVRTFVANARARGLSQYEGSLSGDGSTLSSNPSFGSSSSLGPRRGRRLHSNRLFSSSDSLDSRAKDPSKMYQCTFCNQAYEKKSAWKRHEQTVHLPQEEWTCMPEFPAFLSESGEYVCAFCEEAPLSEEHLEAAHGYQTCYNRPVSERTFNRKDKLQQHLAQVHRQPRVTPLMVASWGKPVNRNLLFRCGFCHDLLTSWSNRMEHLAAHFDDGLDMASWTGGPGGIITGVE</sequence>
<gene>
    <name evidence="7" type="ORF">EJ06DRAFT_405341</name>
</gene>
<evidence type="ECO:0000256" key="4">
    <source>
        <dbReference type="PROSITE-ProRule" id="PRU00042"/>
    </source>
</evidence>
<dbReference type="InterPro" id="IPR008422">
    <property type="entry name" value="KN_HD"/>
</dbReference>
<dbReference type="GO" id="GO:0003677">
    <property type="term" value="F:DNA binding"/>
    <property type="evidence" value="ECO:0007669"/>
    <property type="project" value="UniProtKB-KW"/>
</dbReference>
<reference evidence="7" key="1">
    <citation type="journal article" date="2020" name="Stud. Mycol.">
        <title>101 Dothideomycetes genomes: a test case for predicting lifestyles and emergence of pathogens.</title>
        <authorList>
            <person name="Haridas S."/>
            <person name="Albert R."/>
            <person name="Binder M."/>
            <person name="Bloem J."/>
            <person name="Labutti K."/>
            <person name="Salamov A."/>
            <person name="Andreopoulos B."/>
            <person name="Baker S."/>
            <person name="Barry K."/>
            <person name="Bills G."/>
            <person name="Bluhm B."/>
            <person name="Cannon C."/>
            <person name="Castanera R."/>
            <person name="Culley D."/>
            <person name="Daum C."/>
            <person name="Ezra D."/>
            <person name="Gonzalez J."/>
            <person name="Henrissat B."/>
            <person name="Kuo A."/>
            <person name="Liang C."/>
            <person name="Lipzen A."/>
            <person name="Lutzoni F."/>
            <person name="Magnuson J."/>
            <person name="Mondo S."/>
            <person name="Nolan M."/>
            <person name="Ohm R."/>
            <person name="Pangilinan J."/>
            <person name="Park H.-J."/>
            <person name="Ramirez L."/>
            <person name="Alfaro M."/>
            <person name="Sun H."/>
            <person name="Tritt A."/>
            <person name="Yoshinaga Y."/>
            <person name="Zwiers L.-H."/>
            <person name="Turgeon B."/>
            <person name="Goodwin S."/>
            <person name="Spatafora J."/>
            <person name="Crous P."/>
            <person name="Grigoriev I."/>
        </authorList>
    </citation>
    <scope>NUCLEOTIDE SEQUENCE</scope>
    <source>
        <strain evidence="7">CBS 262.69</strain>
    </source>
</reference>
<dbReference type="SMART" id="SM00355">
    <property type="entry name" value="ZnF_C2H2"/>
    <property type="match status" value="3"/>
</dbReference>
<dbReference type="SUPFAM" id="SSF46689">
    <property type="entry name" value="Homeodomain-like"/>
    <property type="match status" value="1"/>
</dbReference>
<feature type="compositionally biased region" description="Acidic residues" evidence="5">
    <location>
        <begin position="1"/>
        <end position="12"/>
    </location>
</feature>
<dbReference type="GO" id="GO:0008270">
    <property type="term" value="F:zinc ion binding"/>
    <property type="evidence" value="ECO:0007669"/>
    <property type="project" value="UniProtKB-KW"/>
</dbReference>
<dbReference type="EMBL" id="ML996694">
    <property type="protein sequence ID" value="KAF2400769.1"/>
    <property type="molecule type" value="Genomic_DNA"/>
</dbReference>
<feature type="region of interest" description="Disordered" evidence="5">
    <location>
        <begin position="1"/>
        <end position="21"/>
    </location>
</feature>
<dbReference type="CDD" id="cd00086">
    <property type="entry name" value="homeodomain"/>
    <property type="match status" value="1"/>
</dbReference>
<dbReference type="PROSITE" id="PS00028">
    <property type="entry name" value="ZINC_FINGER_C2H2_1"/>
    <property type="match status" value="2"/>
</dbReference>
<keyword evidence="4" id="KW-0479">Metal-binding</keyword>
<dbReference type="Gene3D" id="3.30.160.60">
    <property type="entry name" value="Classic Zinc Finger"/>
    <property type="match status" value="1"/>
</dbReference>
<evidence type="ECO:0000256" key="5">
    <source>
        <dbReference type="SAM" id="MobiDB-lite"/>
    </source>
</evidence>